<evidence type="ECO:0000256" key="2">
    <source>
        <dbReference type="ARBA" id="ARBA00023180"/>
    </source>
</evidence>
<gene>
    <name evidence="5" type="ORF">ATI61_110319</name>
</gene>
<dbReference type="InterPro" id="IPR014784">
    <property type="entry name" value="Cu2_ascorb_mOase-like_C"/>
</dbReference>
<dbReference type="PANTHER" id="PTHR10157:SF23">
    <property type="entry name" value="MOXD1 HOMOLOG 1"/>
    <property type="match status" value="1"/>
</dbReference>
<keyword evidence="2" id="KW-0325">Glycoprotein</keyword>
<sequence length="433" mass="47963">MFFFRVPACGMVRPHMRTRARLLLLMLGTVWLGLPGCSSTPVDPPEEGPRYDGGPVSWHRDVLPIVQERCQGCHTQNGVAPFALETYGEASAMHTALANSVQARRMPPWMPAEGRHGFRDSRRLTQGEVDILSAWSQQGAPEGDPMDAPAPREPTPPLAWTDLTIGPEESYLPKDEASDDYHCFLLDPHLAQRKDLIGFEVMPGVKQQVHHVLLFAAPRQAALERDAREAEPGWTCFGDSGIGGASLLGAWAPGSPPTRYPEGTGVRVAADAVFVMQVHYNISQRQTGTVTAMHGEAQPDLTRMSLQFAREPVSKLASLYALVDGGFSIPPGATGYAHHSEQYVPSGTLWGVLPHMHTKGRRIQVELGGESLIEIPAWDFHWQQMYVYKQPLRVPLFSQMKLTCVWDNPTPRTVEWGEGTDDEMCLAYLYMTE</sequence>
<keyword evidence="6" id="KW-1185">Reference proteome</keyword>
<dbReference type="InterPro" id="IPR008977">
    <property type="entry name" value="PHM/PNGase_F_dom_sf"/>
</dbReference>
<name>A0ABX9JUN2_9BACT</name>
<feature type="domain" description="Copper type II ascorbate-dependent monooxygenase C-terminal" evidence="4">
    <location>
        <begin position="351"/>
        <end position="430"/>
    </location>
</feature>
<dbReference type="Gene3D" id="2.60.120.310">
    <property type="entry name" value="Copper type II, ascorbate-dependent monooxygenase, N-terminal domain"/>
    <property type="match status" value="1"/>
</dbReference>
<dbReference type="SUPFAM" id="SSF49742">
    <property type="entry name" value="PHM/PNGase F"/>
    <property type="match status" value="2"/>
</dbReference>
<dbReference type="InterPro" id="IPR036939">
    <property type="entry name" value="Cu2_ascorb_mOase_N_sf"/>
</dbReference>
<dbReference type="InterPro" id="IPR000945">
    <property type="entry name" value="DBH-like"/>
</dbReference>
<dbReference type="Pfam" id="PF03712">
    <property type="entry name" value="Cu2_monoox_C"/>
    <property type="match status" value="1"/>
</dbReference>
<evidence type="ECO:0000259" key="3">
    <source>
        <dbReference type="Pfam" id="PF01082"/>
    </source>
</evidence>
<feature type="domain" description="Copper type II ascorbate-dependent monooxygenase N-terminal" evidence="3">
    <location>
        <begin position="176"/>
        <end position="284"/>
    </location>
</feature>
<keyword evidence="1" id="KW-1015">Disulfide bond</keyword>
<evidence type="ECO:0000313" key="5">
    <source>
        <dbReference type="EMBL" id="REG27312.1"/>
    </source>
</evidence>
<dbReference type="PANTHER" id="PTHR10157">
    <property type="entry name" value="DOPAMINE BETA HYDROXYLASE RELATED"/>
    <property type="match status" value="1"/>
</dbReference>
<dbReference type="EMBL" id="QUMU01000010">
    <property type="protein sequence ID" value="REG27312.1"/>
    <property type="molecule type" value="Genomic_DNA"/>
</dbReference>
<evidence type="ECO:0000313" key="6">
    <source>
        <dbReference type="Proteomes" id="UP000256345"/>
    </source>
</evidence>
<protein>
    <submittedName>
        <fullName evidence="5">Copper type II ascorbate-dependent monooxygenase-like protein</fullName>
    </submittedName>
</protein>
<dbReference type="InterPro" id="IPR000323">
    <property type="entry name" value="Cu2_ascorb_mOase_N"/>
</dbReference>
<proteinExistence type="predicted"/>
<dbReference type="InterPro" id="IPR024548">
    <property type="entry name" value="Cu2_monoox_C"/>
</dbReference>
<organism evidence="5 6">
    <name type="scientific">Archangium gephyra</name>
    <dbReference type="NCBI Taxonomy" id="48"/>
    <lineage>
        <taxon>Bacteria</taxon>
        <taxon>Pseudomonadati</taxon>
        <taxon>Myxococcota</taxon>
        <taxon>Myxococcia</taxon>
        <taxon>Myxococcales</taxon>
        <taxon>Cystobacterineae</taxon>
        <taxon>Archangiaceae</taxon>
        <taxon>Archangium</taxon>
    </lineage>
</organism>
<dbReference type="Pfam" id="PF01082">
    <property type="entry name" value="Cu2_monooxygen"/>
    <property type="match status" value="1"/>
</dbReference>
<dbReference type="Gene3D" id="2.60.120.230">
    <property type="match status" value="1"/>
</dbReference>
<dbReference type="Proteomes" id="UP000256345">
    <property type="component" value="Unassembled WGS sequence"/>
</dbReference>
<reference evidence="5 6" key="1">
    <citation type="submission" date="2018-08" db="EMBL/GenBank/DDBJ databases">
        <title>Genomic Encyclopedia of Archaeal and Bacterial Type Strains, Phase II (KMG-II): from individual species to whole genera.</title>
        <authorList>
            <person name="Goeker M."/>
        </authorList>
    </citation>
    <scope>NUCLEOTIDE SEQUENCE [LARGE SCALE GENOMIC DNA]</scope>
    <source>
        <strain evidence="5 6">DSM 2261</strain>
    </source>
</reference>
<accession>A0ABX9JUN2</accession>
<evidence type="ECO:0000256" key="1">
    <source>
        <dbReference type="ARBA" id="ARBA00023157"/>
    </source>
</evidence>
<evidence type="ECO:0000259" key="4">
    <source>
        <dbReference type="Pfam" id="PF03712"/>
    </source>
</evidence>
<comment type="caution">
    <text evidence="5">The sequence shown here is derived from an EMBL/GenBank/DDBJ whole genome shotgun (WGS) entry which is preliminary data.</text>
</comment>